<feature type="compositionally biased region" description="Polar residues" evidence="8">
    <location>
        <begin position="754"/>
        <end position="769"/>
    </location>
</feature>
<feature type="region of interest" description="Disordered" evidence="8">
    <location>
        <begin position="657"/>
        <end position="802"/>
    </location>
</feature>
<dbReference type="Gene3D" id="3.30.40.10">
    <property type="entry name" value="Zinc/RING finger domain, C3HC4 (zinc finger)"/>
    <property type="match status" value="2"/>
</dbReference>
<dbReference type="GO" id="GO:1904071">
    <property type="term" value="P:presynaptic active zone assembly"/>
    <property type="evidence" value="ECO:0007669"/>
    <property type="project" value="TreeGrafter"/>
</dbReference>
<keyword evidence="11" id="KW-1185">Reference proteome</keyword>
<keyword evidence="2" id="KW-0677">Repeat</keyword>
<dbReference type="GO" id="GO:0048788">
    <property type="term" value="C:cytoskeleton of presynaptic active zone"/>
    <property type="evidence" value="ECO:0007669"/>
    <property type="project" value="TreeGrafter"/>
</dbReference>
<feature type="compositionally biased region" description="Low complexity" evidence="8">
    <location>
        <begin position="251"/>
        <end position="262"/>
    </location>
</feature>
<reference evidence="10" key="1">
    <citation type="submission" date="2020-10" db="EMBL/GenBank/DDBJ databases">
        <title>Chromosome-scale genome assembly of the Allis shad, Alosa alosa.</title>
        <authorList>
            <person name="Margot Z."/>
            <person name="Christophe K."/>
            <person name="Cabau C."/>
            <person name="Louis A."/>
            <person name="Berthelot C."/>
            <person name="Parey E."/>
            <person name="Roest Crollius H."/>
            <person name="Montfort J."/>
            <person name="Robinson-Rechavi M."/>
            <person name="Bucao C."/>
            <person name="Bouchez O."/>
            <person name="Gislard M."/>
            <person name="Lluch J."/>
            <person name="Milhes M."/>
            <person name="Lampietro C."/>
            <person name="Lopez Roques C."/>
            <person name="Donnadieu C."/>
            <person name="Braasch I."/>
            <person name="Desvignes T."/>
            <person name="Postlethwait J."/>
            <person name="Bobe J."/>
            <person name="Guiguen Y."/>
        </authorList>
    </citation>
    <scope>NUCLEOTIDE SEQUENCE</scope>
    <source>
        <strain evidence="10">M-15738</strain>
        <tissue evidence="10">Blood</tissue>
    </source>
</reference>
<feature type="compositionally biased region" description="Low complexity" evidence="8">
    <location>
        <begin position="384"/>
        <end position="402"/>
    </location>
</feature>
<dbReference type="InterPro" id="IPR052098">
    <property type="entry name" value="Presynaptic_Scaffold_Bsn/Pclo"/>
</dbReference>
<dbReference type="GO" id="GO:0098882">
    <property type="term" value="F:structural constituent of presynaptic active zone"/>
    <property type="evidence" value="ECO:0007669"/>
    <property type="project" value="TreeGrafter"/>
</dbReference>
<dbReference type="AlphaFoldDB" id="A0AAV6GDL1"/>
<keyword evidence="6" id="KW-0966">Cell projection</keyword>
<feature type="region of interest" description="Disordered" evidence="8">
    <location>
        <begin position="230"/>
        <end position="353"/>
    </location>
</feature>
<dbReference type="PANTHER" id="PTHR14113:SF6">
    <property type="entry name" value="PROTEIN PICCOLO"/>
    <property type="match status" value="1"/>
</dbReference>
<protein>
    <recommendedName>
        <fullName evidence="9">Zinc finger piccolo-type domain-containing protein</fullName>
    </recommendedName>
</protein>
<feature type="compositionally biased region" description="Low complexity" evidence="8">
    <location>
        <begin position="589"/>
        <end position="602"/>
    </location>
</feature>
<dbReference type="InterPro" id="IPR008899">
    <property type="entry name" value="Znf_piccolo"/>
</dbReference>
<comment type="caution">
    <text evidence="10">The sequence shown here is derived from an EMBL/GenBank/DDBJ whole genome shotgun (WGS) entry which is preliminary data.</text>
</comment>
<dbReference type="EMBL" id="JADWDJ010000011">
    <property type="protein sequence ID" value="KAG5273248.1"/>
    <property type="molecule type" value="Genomic_DNA"/>
</dbReference>
<evidence type="ECO:0000313" key="10">
    <source>
        <dbReference type="EMBL" id="KAG5273248.1"/>
    </source>
</evidence>
<dbReference type="PANTHER" id="PTHR14113">
    <property type="entry name" value="PICCOLO/BASSOON"/>
    <property type="match status" value="1"/>
</dbReference>
<feature type="compositionally biased region" description="Low complexity" evidence="8">
    <location>
        <begin position="516"/>
        <end position="529"/>
    </location>
</feature>
<dbReference type="GO" id="GO:0030424">
    <property type="term" value="C:axon"/>
    <property type="evidence" value="ECO:0007669"/>
    <property type="project" value="TreeGrafter"/>
</dbReference>
<feature type="compositionally biased region" description="Polar residues" evidence="8">
    <location>
        <begin position="671"/>
        <end position="686"/>
    </location>
</feature>
<evidence type="ECO:0000256" key="5">
    <source>
        <dbReference type="ARBA" id="ARBA00023018"/>
    </source>
</evidence>
<keyword evidence="3" id="KW-0863">Zinc-finger</keyword>
<sequence>MFSSNFLSGGNPLSAVSSAVNKFSLFGEDGDPEQNKQKQQQQANPQQKPPIQQGNGQPASQIKGGPKPGGQLPQGSPKTGPQSQQGPSRGGPQQQSASGKPGTQQQPGGPGPGARAPGAAQGGPSSQGPAKTAAQGGPPSQGPAKAAAQGGPPSQGAAKAAAQAKSGPGPGGKSLCPICKNTELNVQSKEPPNYKNCTQCKSQVCSLCGFSPPDSAGKEWLCLNCQMQRALGGAEPPGPPMKKAQPQANKPPTASHPPSAAPQKTDIPGSPERKQATVNAAPPKQTQESAKPQQQMPKGGPSPAKSAPLQQQPQPPKQESGLFGFGFGGLTDTARSRSPSPQPAGKVMGFGSSFFSSASNLITSAVQDETSPTPPTARKESVSAQAPAKALSAAGTKAPAQKPEAKKAEPPQQPKATTTPGKKDVPPSGPQKKEGPSQPPSKAAPSSCPLCKVQLNKGSKDPPNYNTCTECKSTVCNQCGFNPMPHVKEVKEWLCLNCQMKRALGGDDPPGPMMKPTPQSKKPSPASQPFNKAVPPPVSPQKTQGSPPVTGKDVNKLAQTSQSAPSTKQHPQQNPPQQVIDKTQTTKNQASPAKSAPSAQSEPPKEETSYFGLGFGGVKDTSRSRSPSPQPTGSITGKVFGFGSSIFSQASNLISSAVQDEGPTKSPAVQKDSSSAQASPKISTGDSKALPTKKEDDKKSEVAKQEQKSFDQKKIEAKPASQQSDDLLKDKENMTKGKQLLGESSKVTTERKATSTPGSLQKKLLSSEQPAKEEAKPVPSPAKKVIQEDKKPESQKPLSQAHLKHRLNHRSRIQDCLALGLVGLKIDLDLSHHHLTQKALSLTKF</sequence>
<feature type="compositionally biased region" description="Basic and acidic residues" evidence="8">
    <location>
        <begin position="692"/>
        <end position="717"/>
    </location>
</feature>
<dbReference type="GO" id="GO:0008270">
    <property type="term" value="F:zinc ion binding"/>
    <property type="evidence" value="ECO:0007669"/>
    <property type="project" value="UniProtKB-KW"/>
</dbReference>
<dbReference type="InterPro" id="IPR011011">
    <property type="entry name" value="Znf_FYVE_PHD"/>
</dbReference>
<evidence type="ECO:0000259" key="9">
    <source>
        <dbReference type="Pfam" id="PF05715"/>
    </source>
</evidence>
<dbReference type="GO" id="GO:0035418">
    <property type="term" value="P:protein localization to synapse"/>
    <property type="evidence" value="ECO:0007669"/>
    <property type="project" value="TreeGrafter"/>
</dbReference>
<keyword evidence="1" id="KW-0479">Metal-binding</keyword>
<evidence type="ECO:0000256" key="6">
    <source>
        <dbReference type="ARBA" id="ARBA00023273"/>
    </source>
</evidence>
<feature type="compositionally biased region" description="Low complexity" evidence="8">
    <location>
        <begin position="61"/>
        <end position="167"/>
    </location>
</feature>
<dbReference type="GO" id="GO:0098982">
    <property type="term" value="C:GABA-ergic synapse"/>
    <property type="evidence" value="ECO:0007669"/>
    <property type="project" value="TreeGrafter"/>
</dbReference>
<feature type="compositionally biased region" description="Polar residues" evidence="8">
    <location>
        <begin position="557"/>
        <end position="588"/>
    </location>
</feature>
<feature type="domain" description="Zinc finger piccolo-type" evidence="9">
    <location>
        <begin position="447"/>
        <end position="504"/>
    </location>
</feature>
<organism evidence="10 11">
    <name type="scientific">Alosa alosa</name>
    <name type="common">allis shad</name>
    <dbReference type="NCBI Taxonomy" id="278164"/>
    <lineage>
        <taxon>Eukaryota</taxon>
        <taxon>Metazoa</taxon>
        <taxon>Chordata</taxon>
        <taxon>Craniata</taxon>
        <taxon>Vertebrata</taxon>
        <taxon>Euteleostomi</taxon>
        <taxon>Actinopterygii</taxon>
        <taxon>Neopterygii</taxon>
        <taxon>Teleostei</taxon>
        <taxon>Clupei</taxon>
        <taxon>Clupeiformes</taxon>
        <taxon>Clupeoidei</taxon>
        <taxon>Clupeidae</taxon>
        <taxon>Alosa</taxon>
    </lineage>
</organism>
<comment type="subcellular location">
    <subcellularLocation>
        <location evidence="7">Presynaptic active zone</location>
    </subcellularLocation>
</comment>
<dbReference type="Pfam" id="PF05715">
    <property type="entry name" value="zf-piccolo"/>
    <property type="match status" value="2"/>
</dbReference>
<evidence type="ECO:0000256" key="1">
    <source>
        <dbReference type="ARBA" id="ARBA00022723"/>
    </source>
</evidence>
<keyword evidence="4" id="KW-0862">Zinc</keyword>
<evidence type="ECO:0000256" key="3">
    <source>
        <dbReference type="ARBA" id="ARBA00022771"/>
    </source>
</evidence>
<feature type="domain" description="Zinc finger piccolo-type" evidence="9">
    <location>
        <begin position="175"/>
        <end position="231"/>
    </location>
</feature>
<feature type="compositionally biased region" description="Low complexity" evidence="8">
    <location>
        <begin position="440"/>
        <end position="449"/>
    </location>
</feature>
<evidence type="ECO:0000256" key="4">
    <source>
        <dbReference type="ARBA" id="ARBA00022833"/>
    </source>
</evidence>
<feature type="compositionally biased region" description="Polar residues" evidence="8">
    <location>
        <begin position="284"/>
        <end position="296"/>
    </location>
</feature>
<dbReference type="GO" id="GO:0098978">
    <property type="term" value="C:glutamatergic synapse"/>
    <property type="evidence" value="ECO:0007669"/>
    <property type="project" value="TreeGrafter"/>
</dbReference>
<dbReference type="Proteomes" id="UP000823561">
    <property type="component" value="Chromosome 11"/>
</dbReference>
<feature type="region of interest" description="Disordered" evidence="8">
    <location>
        <begin position="24"/>
        <end position="178"/>
    </location>
</feature>
<evidence type="ECO:0000256" key="7">
    <source>
        <dbReference type="ARBA" id="ARBA00034101"/>
    </source>
</evidence>
<feature type="region of interest" description="Disordered" evidence="8">
    <location>
        <begin position="502"/>
        <end position="640"/>
    </location>
</feature>
<dbReference type="SUPFAM" id="SSF57903">
    <property type="entry name" value="FYVE/PHD zinc finger"/>
    <property type="match status" value="2"/>
</dbReference>
<gene>
    <name evidence="10" type="ORF">AALO_G00149280</name>
</gene>
<feature type="compositionally biased region" description="Basic and acidic residues" evidence="8">
    <location>
        <begin position="785"/>
        <end position="794"/>
    </location>
</feature>
<accession>A0AAV6GDL1</accession>
<evidence type="ECO:0000256" key="8">
    <source>
        <dbReference type="SAM" id="MobiDB-lite"/>
    </source>
</evidence>
<dbReference type="InterPro" id="IPR013083">
    <property type="entry name" value="Znf_RING/FYVE/PHD"/>
</dbReference>
<feature type="compositionally biased region" description="Low complexity" evidence="8">
    <location>
        <begin position="301"/>
        <end position="322"/>
    </location>
</feature>
<feature type="compositionally biased region" description="Basic and acidic residues" evidence="8">
    <location>
        <begin position="421"/>
        <end position="435"/>
    </location>
</feature>
<feature type="compositionally biased region" description="Basic and acidic residues" evidence="8">
    <location>
        <begin position="726"/>
        <end position="735"/>
    </location>
</feature>
<keyword evidence="5" id="KW-0770">Synapse</keyword>
<evidence type="ECO:0000256" key="2">
    <source>
        <dbReference type="ARBA" id="ARBA00022737"/>
    </source>
</evidence>
<name>A0AAV6GDL1_9TELE</name>
<evidence type="ECO:0000313" key="11">
    <source>
        <dbReference type="Proteomes" id="UP000823561"/>
    </source>
</evidence>
<feature type="region of interest" description="Disordered" evidence="8">
    <location>
        <begin position="365"/>
        <end position="464"/>
    </location>
</feature>
<proteinExistence type="predicted"/>
<feature type="compositionally biased region" description="Low complexity" evidence="8">
    <location>
        <begin position="37"/>
        <end position="53"/>
    </location>
</feature>